<sequence>MAAQQPRPKKAYTKFKMLDINKKPQ</sequence>
<feature type="compositionally biased region" description="Basic and acidic residues" evidence="1">
    <location>
        <begin position="16"/>
        <end position="25"/>
    </location>
</feature>
<accession>A0A1R3GL54</accession>
<dbReference type="Proteomes" id="UP000188268">
    <property type="component" value="Unassembled WGS sequence"/>
</dbReference>
<dbReference type="AlphaFoldDB" id="A0A1R3GL54"/>
<gene>
    <name evidence="2" type="ORF">CCACVL1_25334</name>
</gene>
<comment type="caution">
    <text evidence="2">The sequence shown here is derived from an EMBL/GenBank/DDBJ whole genome shotgun (WGS) entry which is preliminary data.</text>
</comment>
<evidence type="ECO:0000313" key="2">
    <source>
        <dbReference type="EMBL" id="OMO58828.1"/>
    </source>
</evidence>
<proteinExistence type="predicted"/>
<keyword evidence="3" id="KW-1185">Reference proteome</keyword>
<dbReference type="EMBL" id="AWWV01014094">
    <property type="protein sequence ID" value="OMO58828.1"/>
    <property type="molecule type" value="Genomic_DNA"/>
</dbReference>
<evidence type="ECO:0000256" key="1">
    <source>
        <dbReference type="SAM" id="MobiDB-lite"/>
    </source>
</evidence>
<dbReference type="Gramene" id="OMO58828">
    <property type="protein sequence ID" value="OMO58828"/>
    <property type="gene ID" value="CCACVL1_25334"/>
</dbReference>
<evidence type="ECO:0000313" key="3">
    <source>
        <dbReference type="Proteomes" id="UP000188268"/>
    </source>
</evidence>
<feature type="region of interest" description="Disordered" evidence="1">
    <location>
        <begin position="1"/>
        <end position="25"/>
    </location>
</feature>
<reference evidence="2 3" key="1">
    <citation type="submission" date="2013-09" db="EMBL/GenBank/DDBJ databases">
        <title>Corchorus capsularis genome sequencing.</title>
        <authorList>
            <person name="Alam M."/>
            <person name="Haque M.S."/>
            <person name="Islam M.S."/>
            <person name="Emdad E.M."/>
            <person name="Islam M.M."/>
            <person name="Ahmed B."/>
            <person name="Halim A."/>
            <person name="Hossen Q.M.M."/>
            <person name="Hossain M.Z."/>
            <person name="Ahmed R."/>
            <person name="Khan M.M."/>
            <person name="Islam R."/>
            <person name="Rashid M.M."/>
            <person name="Khan S.A."/>
            <person name="Rahman M.S."/>
            <person name="Alam M."/>
        </authorList>
    </citation>
    <scope>NUCLEOTIDE SEQUENCE [LARGE SCALE GENOMIC DNA]</scope>
    <source>
        <strain evidence="3">cv. CVL-1</strain>
        <tissue evidence="2">Whole seedling</tissue>
    </source>
</reference>
<organism evidence="2 3">
    <name type="scientific">Corchorus capsularis</name>
    <name type="common">Jute</name>
    <dbReference type="NCBI Taxonomy" id="210143"/>
    <lineage>
        <taxon>Eukaryota</taxon>
        <taxon>Viridiplantae</taxon>
        <taxon>Streptophyta</taxon>
        <taxon>Embryophyta</taxon>
        <taxon>Tracheophyta</taxon>
        <taxon>Spermatophyta</taxon>
        <taxon>Magnoliopsida</taxon>
        <taxon>eudicotyledons</taxon>
        <taxon>Gunneridae</taxon>
        <taxon>Pentapetalae</taxon>
        <taxon>rosids</taxon>
        <taxon>malvids</taxon>
        <taxon>Malvales</taxon>
        <taxon>Malvaceae</taxon>
        <taxon>Grewioideae</taxon>
        <taxon>Apeibeae</taxon>
        <taxon>Corchorus</taxon>
    </lineage>
</organism>
<name>A0A1R3GL54_COCAP</name>
<protein>
    <submittedName>
        <fullName evidence="2">Uncharacterized protein</fullName>
    </submittedName>
</protein>